<reference evidence="2" key="1">
    <citation type="submission" date="2015-03" db="EMBL/GenBank/DDBJ databases">
        <authorList>
            <person name="Urmite Genomes"/>
        </authorList>
    </citation>
    <scope>NUCLEOTIDE SEQUENCE [LARGE SCALE GENOMIC DNA]</scope>
    <source>
        <strain evidence="2">CSUR P1344</strain>
    </source>
</reference>
<name>A0A0U1DNS5_9MYCO</name>
<gene>
    <name evidence="1" type="ORF">BN000_04741</name>
</gene>
<evidence type="ECO:0000313" key="2">
    <source>
        <dbReference type="Proteomes" id="UP000199601"/>
    </source>
</evidence>
<protein>
    <submittedName>
        <fullName evidence="1">Uncharacterized protein</fullName>
    </submittedName>
</protein>
<evidence type="ECO:0000313" key="1">
    <source>
        <dbReference type="EMBL" id="CQD20051.1"/>
    </source>
</evidence>
<keyword evidence="2" id="KW-1185">Reference proteome</keyword>
<dbReference type="EMBL" id="CTEC01000002">
    <property type="protein sequence ID" value="CQD20051.1"/>
    <property type="molecule type" value="Genomic_DNA"/>
</dbReference>
<proteinExistence type="predicted"/>
<dbReference type="AlphaFoldDB" id="A0A0U1DNS5"/>
<sequence length="394" mass="44247">MSDDGAPLDQPGRLALGRRLIANALHYSASNIADTAMLKDLRHDADLLPAIQQKLAIVLDGFHRDSNVIYDIQGRNDQGCDLLVRLNTENDCQFIGFQIKSHRELLTEESVTTLIRQHFEATQHYSPLLTYYIILAADMSAKGDQHRVVRAIQQRFSKTKDVRVVIPQYFTSFLRLRGTAVDALVTQTMRTGDPVTTSARSDIRRNPLAAAVLLRLLEKRLEGIPAVSVDALISDPWLQAVAEATPAIQLRDTPFARDIDGRFYKEEEYRKFVGLPPPAEPLPNMNTGLLKRLGEWQHLDEYLEDITDGLLRHILLPNIQAGPDSSARLAELLPDALDMLDEELHFRSAERDVMSIMLDEHMALVAIASEGIVKHDLEGDDIVHYVISLLLPDE</sequence>
<accession>A0A0U1DNS5</accession>
<dbReference type="RefSeq" id="WP_141659274.1">
    <property type="nucleotide sequence ID" value="NZ_CTEC01000002.1"/>
</dbReference>
<dbReference type="Proteomes" id="UP000199601">
    <property type="component" value="Unassembled WGS sequence"/>
</dbReference>
<organism evidence="1 2">
    <name type="scientific">Mycobacterium europaeum</name>
    <dbReference type="NCBI Taxonomy" id="761804"/>
    <lineage>
        <taxon>Bacteria</taxon>
        <taxon>Bacillati</taxon>
        <taxon>Actinomycetota</taxon>
        <taxon>Actinomycetes</taxon>
        <taxon>Mycobacteriales</taxon>
        <taxon>Mycobacteriaceae</taxon>
        <taxon>Mycobacterium</taxon>
        <taxon>Mycobacterium simiae complex</taxon>
    </lineage>
</organism>